<organism evidence="3 4">
    <name type="scientific">Branchiostoma belcheri</name>
    <name type="common">Amphioxus</name>
    <dbReference type="NCBI Taxonomy" id="7741"/>
    <lineage>
        <taxon>Eukaryota</taxon>
        <taxon>Metazoa</taxon>
        <taxon>Chordata</taxon>
        <taxon>Cephalochordata</taxon>
        <taxon>Leptocardii</taxon>
        <taxon>Amphioxiformes</taxon>
        <taxon>Branchiostomatidae</taxon>
        <taxon>Branchiostoma</taxon>
    </lineage>
</organism>
<dbReference type="KEGG" id="bbel:109485734"/>
<dbReference type="GO" id="GO:0008773">
    <property type="term" value="F:[protein-PII] uridylyltransferase activity"/>
    <property type="evidence" value="ECO:0007669"/>
    <property type="project" value="InterPro"/>
</dbReference>
<dbReference type="InterPro" id="IPR019734">
    <property type="entry name" value="TPR_rpt"/>
</dbReference>
<keyword evidence="1" id="KW-0802">TPR repeat</keyword>
<dbReference type="SUPFAM" id="SSF48452">
    <property type="entry name" value="TPR-like"/>
    <property type="match status" value="1"/>
</dbReference>
<name>A0A6P5ASG9_BRABE</name>
<evidence type="ECO:0000313" key="4">
    <source>
        <dbReference type="RefSeq" id="XP_019644966.1"/>
    </source>
</evidence>
<sequence length="876" mass="99594">MLKVCEKLLEADVKSKRHGLVRTETDYLRALLEAMADMDMAVEVEALKTLGDVNLEKGRRLRGKGVKFKDKAMVLYRAALLRCQDEDVAGSLENRIRYAEKLRSCDDHLTEGDRALADGKLDTAEMKFASALRQIHDPNKPDRSREAHCLRRLGDVYVQRGKRTEEGRKFTQAAALYNAAMARTDKGTDTIQASLRDAEKWFLHHTAHVDSNQSLPDSAMLHQKRLEDLRARAKSQLEDIDQKHNPYRYDEDDPKMIPEEAERAEAVKTLFKTIAKDRQTFIRALVDECIATLGPPPCRYAFIGLGSQATELVTPYSDLEFAILTEEGKDDDDDTRRYFLNLTHYLHLKVINLGETILPAMAIPSLNDFYSEDPEKNWFFDSVTPRGFSFDGFMPWACKTPFGRDRTKTKEPVSLIQTPAKMAEFQQLEVALAEGYHLSDILRRFAFLAGDEPLVREYQERLNEVVTNDLVSDSKSRFSAMQILQENREMLSAREPTGELLNVKKDIYRFPGIAMEVLALCCQVNLASTWAVIDRLRETGQAQEENAAHLTVLTGISAELRLRTYMANGGQKDNGTPHPDIAAALSNLGNCWSDLGDHQKAKRYFEQSLKMRKTIYGETPHEHIANSLGSLGYSWSSLGDEKIALDYYKQSIAMYKTIYGQNTIHPAIALELNNLGLCYSNLGDQKKAVSCYEQSLMMKKAIYGVTTCHQDIAMSHHNVGLTWTKLGNHKKAIIYYEETLTMLKAVYGKKTPHPEIAIVLYNIGESWRLLGDHRKAVSYFEQFIAMKKIIHGGDVAQPKMVMAFNNLGSCWSELGDERKAIKYFERSLRMAKTIYGENNAHPHIAKILHEFGQVWRKFGYPEKASEYEKQARCMVM</sequence>
<feature type="repeat" description="TPR" evidence="1">
    <location>
        <begin position="582"/>
        <end position="615"/>
    </location>
</feature>
<evidence type="ECO:0000259" key="2">
    <source>
        <dbReference type="Pfam" id="PF03445"/>
    </source>
</evidence>
<dbReference type="Pfam" id="PF13181">
    <property type="entry name" value="TPR_8"/>
    <property type="match status" value="1"/>
</dbReference>
<feature type="repeat" description="TPR" evidence="1">
    <location>
        <begin position="801"/>
        <end position="834"/>
    </location>
</feature>
<dbReference type="Pfam" id="PF13424">
    <property type="entry name" value="TPR_12"/>
    <property type="match status" value="2"/>
</dbReference>
<dbReference type="InterPro" id="IPR011990">
    <property type="entry name" value="TPR-like_helical_dom_sf"/>
</dbReference>
<evidence type="ECO:0000256" key="1">
    <source>
        <dbReference type="PROSITE-ProRule" id="PRU00339"/>
    </source>
</evidence>
<dbReference type="Pfam" id="PF13374">
    <property type="entry name" value="TPR_10"/>
    <property type="match status" value="1"/>
</dbReference>
<dbReference type="InterPro" id="IPR005105">
    <property type="entry name" value="GlnD_Uridyltrans_N"/>
</dbReference>
<evidence type="ECO:0000313" key="3">
    <source>
        <dbReference type="Proteomes" id="UP000515135"/>
    </source>
</evidence>
<feature type="domain" description="Protein-PII uridylyltransferase N-terminal" evidence="2">
    <location>
        <begin position="262"/>
        <end position="354"/>
    </location>
</feature>
<dbReference type="PANTHER" id="PTHR19959:SF119">
    <property type="entry name" value="FUNGAL LIPASE-LIKE DOMAIN-CONTAINING PROTEIN"/>
    <property type="match status" value="1"/>
</dbReference>
<gene>
    <name evidence="4" type="primary">LOC109485734</name>
</gene>
<dbReference type="Pfam" id="PF03445">
    <property type="entry name" value="DUF294"/>
    <property type="match status" value="1"/>
</dbReference>
<dbReference type="PANTHER" id="PTHR19959">
    <property type="entry name" value="KINESIN LIGHT CHAIN"/>
    <property type="match status" value="1"/>
</dbReference>
<dbReference type="Proteomes" id="UP000515135">
    <property type="component" value="Unplaced"/>
</dbReference>
<dbReference type="Gene3D" id="1.25.40.10">
    <property type="entry name" value="Tetratricopeptide repeat domain"/>
    <property type="match status" value="3"/>
</dbReference>
<dbReference type="AlphaFoldDB" id="A0A6P5ASG9"/>
<dbReference type="OrthoDB" id="771227at2759"/>
<keyword evidence="3" id="KW-1185">Reference proteome</keyword>
<dbReference type="PROSITE" id="PS50005">
    <property type="entry name" value="TPR"/>
    <property type="match status" value="3"/>
</dbReference>
<dbReference type="GeneID" id="109485734"/>
<dbReference type="SMART" id="SM00028">
    <property type="entry name" value="TPR"/>
    <property type="match status" value="6"/>
</dbReference>
<proteinExistence type="predicted"/>
<feature type="repeat" description="TPR" evidence="1">
    <location>
        <begin position="669"/>
        <end position="702"/>
    </location>
</feature>
<accession>A0A6P5ASG9</accession>
<dbReference type="RefSeq" id="XP_019644966.1">
    <property type="nucleotide sequence ID" value="XM_019789407.1"/>
</dbReference>
<reference evidence="4" key="1">
    <citation type="submission" date="2025-08" db="UniProtKB">
        <authorList>
            <consortium name="RefSeq"/>
        </authorList>
    </citation>
    <scope>IDENTIFICATION</scope>
    <source>
        <tissue evidence="4">Gonad</tissue>
    </source>
</reference>
<protein>
    <submittedName>
        <fullName evidence="4">Uncharacterized protein LOC109485734</fullName>
    </submittedName>
</protein>